<feature type="transmembrane region" description="Helical" evidence="1">
    <location>
        <begin position="32"/>
        <end position="51"/>
    </location>
</feature>
<dbReference type="AlphaFoldDB" id="A0A927HBR2"/>
<sequence length="86" mass="9394">MNLFGLAFFLTATIILLFILGSFLLKKKTINLIALIILLFCIISVPGSFFVGGWNGMAIGILTGSAFAGLVFGWLFSLIIFALRKY</sequence>
<gene>
    <name evidence="2" type="ORF">IEO70_16945</name>
</gene>
<proteinExistence type="predicted"/>
<protein>
    <recommendedName>
        <fullName evidence="4">YesK-like protein</fullName>
    </recommendedName>
</protein>
<keyword evidence="1" id="KW-1133">Transmembrane helix</keyword>
<feature type="transmembrane region" description="Helical" evidence="1">
    <location>
        <begin position="57"/>
        <end position="83"/>
    </location>
</feature>
<dbReference type="EMBL" id="JACXSI010000053">
    <property type="protein sequence ID" value="MBD3110030.1"/>
    <property type="molecule type" value="Genomic_DNA"/>
</dbReference>
<feature type="transmembrane region" description="Helical" evidence="1">
    <location>
        <begin position="6"/>
        <end position="25"/>
    </location>
</feature>
<organism evidence="2 3">
    <name type="scientific">Peribacillus faecalis</name>
    <dbReference type="NCBI Taxonomy" id="2772559"/>
    <lineage>
        <taxon>Bacteria</taxon>
        <taxon>Bacillati</taxon>
        <taxon>Bacillota</taxon>
        <taxon>Bacilli</taxon>
        <taxon>Bacillales</taxon>
        <taxon>Bacillaceae</taxon>
        <taxon>Peribacillus</taxon>
    </lineage>
</organism>
<accession>A0A927HBR2</accession>
<keyword evidence="3" id="KW-1185">Reference proteome</keyword>
<name>A0A927HBR2_9BACI</name>
<reference evidence="2" key="1">
    <citation type="submission" date="2020-09" db="EMBL/GenBank/DDBJ databases">
        <title>Bacillus faecalis sp. nov., a moderately halophilic bacterium isolated from cow faeces.</title>
        <authorList>
            <person name="Jiang L."/>
            <person name="Lee J."/>
        </authorList>
    </citation>
    <scope>NUCLEOTIDE SEQUENCE</scope>
    <source>
        <strain evidence="2">AGMB 02131</strain>
    </source>
</reference>
<keyword evidence="1" id="KW-0472">Membrane</keyword>
<keyword evidence="1" id="KW-0812">Transmembrane</keyword>
<evidence type="ECO:0008006" key="4">
    <source>
        <dbReference type="Google" id="ProtNLM"/>
    </source>
</evidence>
<dbReference type="InterPro" id="IPR025434">
    <property type="entry name" value="YesK-like"/>
</dbReference>
<evidence type="ECO:0000256" key="1">
    <source>
        <dbReference type="SAM" id="Phobius"/>
    </source>
</evidence>
<dbReference type="RefSeq" id="WP_190999567.1">
    <property type="nucleotide sequence ID" value="NZ_JACXSI010000053.1"/>
</dbReference>
<dbReference type="Pfam" id="PF14150">
    <property type="entry name" value="YesK"/>
    <property type="match status" value="1"/>
</dbReference>
<dbReference type="Proteomes" id="UP000602076">
    <property type="component" value="Unassembled WGS sequence"/>
</dbReference>
<evidence type="ECO:0000313" key="2">
    <source>
        <dbReference type="EMBL" id="MBD3110030.1"/>
    </source>
</evidence>
<comment type="caution">
    <text evidence="2">The sequence shown here is derived from an EMBL/GenBank/DDBJ whole genome shotgun (WGS) entry which is preliminary data.</text>
</comment>
<evidence type="ECO:0000313" key="3">
    <source>
        <dbReference type="Proteomes" id="UP000602076"/>
    </source>
</evidence>